<dbReference type="EMBL" id="JBIAMX010000007">
    <property type="protein sequence ID" value="MFF0543866.1"/>
    <property type="molecule type" value="Genomic_DNA"/>
</dbReference>
<evidence type="ECO:0000313" key="4">
    <source>
        <dbReference type="Proteomes" id="UP001601444"/>
    </source>
</evidence>
<dbReference type="Proteomes" id="UP001601444">
    <property type="component" value="Unassembled WGS sequence"/>
</dbReference>
<feature type="region of interest" description="Disordered" evidence="2">
    <location>
        <begin position="218"/>
        <end position="240"/>
    </location>
</feature>
<gene>
    <name evidence="3" type="ORF">ACFYTF_13625</name>
</gene>
<dbReference type="Pfam" id="PF01774">
    <property type="entry name" value="UreD"/>
    <property type="match status" value="1"/>
</dbReference>
<keyword evidence="4" id="KW-1185">Reference proteome</keyword>
<accession>A0ABW6PN78</accession>
<organism evidence="3 4">
    <name type="scientific">Nocardia thailandica</name>
    <dbReference type="NCBI Taxonomy" id="257275"/>
    <lineage>
        <taxon>Bacteria</taxon>
        <taxon>Bacillati</taxon>
        <taxon>Actinomycetota</taxon>
        <taxon>Actinomycetes</taxon>
        <taxon>Mycobacteriales</taxon>
        <taxon>Nocardiaceae</taxon>
        <taxon>Nocardia</taxon>
    </lineage>
</organism>
<reference evidence="3 4" key="1">
    <citation type="submission" date="2024-10" db="EMBL/GenBank/DDBJ databases">
        <title>The Natural Products Discovery Center: Release of the First 8490 Sequenced Strains for Exploring Actinobacteria Biosynthetic Diversity.</title>
        <authorList>
            <person name="Kalkreuter E."/>
            <person name="Kautsar S.A."/>
            <person name="Yang D."/>
            <person name="Bader C.D."/>
            <person name="Teijaro C.N."/>
            <person name="Fluegel L."/>
            <person name="Davis C.M."/>
            <person name="Simpson J.R."/>
            <person name="Lauterbach L."/>
            <person name="Steele A.D."/>
            <person name="Gui C."/>
            <person name="Meng S."/>
            <person name="Li G."/>
            <person name="Viehrig K."/>
            <person name="Ye F."/>
            <person name="Su P."/>
            <person name="Kiefer A.F."/>
            <person name="Nichols A."/>
            <person name="Cepeda A.J."/>
            <person name="Yan W."/>
            <person name="Fan B."/>
            <person name="Jiang Y."/>
            <person name="Adhikari A."/>
            <person name="Zheng C.-J."/>
            <person name="Schuster L."/>
            <person name="Cowan T.M."/>
            <person name="Smanski M.J."/>
            <person name="Chevrette M.G."/>
            <person name="De Carvalho L.P.S."/>
            <person name="Shen B."/>
        </authorList>
    </citation>
    <scope>NUCLEOTIDE SEQUENCE [LARGE SCALE GENOMIC DNA]</scope>
    <source>
        <strain evidence="3 4">NPDC004045</strain>
    </source>
</reference>
<evidence type="ECO:0000256" key="1">
    <source>
        <dbReference type="ARBA" id="ARBA00023186"/>
    </source>
</evidence>
<keyword evidence="1" id="KW-0143">Chaperone</keyword>
<proteinExistence type="predicted"/>
<sequence>MRTELRLDAAPGRLTRIEAVGGLAARHTGPETVHLIGTAATPLGGDELDITVVVRPGARLTVRSVAATLALPGRHALLSTARWTVEVGENATLDFAPEPTVVAGGAAHHAVTVVRLAPGATLRLRERVQIGRTGEDEGTWRGDLVADLADLPLLRHRLALGARTATDDTLTAPRALDSELRYPDDRPARTDGLAAARLPLAAGGSLTTTLTARLAAAPSGPALSADDAADRPRLSAPASR</sequence>
<dbReference type="RefSeq" id="WP_387700516.1">
    <property type="nucleotide sequence ID" value="NZ_JBIAMX010000007.1"/>
</dbReference>
<comment type="caution">
    <text evidence="3">The sequence shown here is derived from an EMBL/GenBank/DDBJ whole genome shotgun (WGS) entry which is preliminary data.</text>
</comment>
<dbReference type="InterPro" id="IPR002669">
    <property type="entry name" value="UreD"/>
</dbReference>
<evidence type="ECO:0000256" key="2">
    <source>
        <dbReference type="SAM" id="MobiDB-lite"/>
    </source>
</evidence>
<evidence type="ECO:0000313" key="3">
    <source>
        <dbReference type="EMBL" id="MFF0543866.1"/>
    </source>
</evidence>
<name>A0ABW6PN78_9NOCA</name>
<protein>
    <submittedName>
        <fullName evidence="3">Urease accessory protein UreD</fullName>
    </submittedName>
</protein>